<reference evidence="1 2" key="1">
    <citation type="submission" date="2020-12" db="EMBL/GenBank/DDBJ databases">
        <title>Concerted genomic and epigenomic changes stabilize Arabidopsis allopolyploids.</title>
        <authorList>
            <person name="Chen Z."/>
        </authorList>
    </citation>
    <scope>NUCLEOTIDE SEQUENCE [LARGE SCALE GENOMIC DNA]</scope>
    <source>
        <strain evidence="1">Allo738</strain>
        <tissue evidence="1">Leaf</tissue>
    </source>
</reference>
<evidence type="ECO:0000313" key="1">
    <source>
        <dbReference type="EMBL" id="KAG7570229.1"/>
    </source>
</evidence>
<accession>A0A8T2ACY2</accession>
<proteinExistence type="predicted"/>
<dbReference type="AlphaFoldDB" id="A0A8T2ACY2"/>
<dbReference type="Proteomes" id="UP000694240">
    <property type="component" value="Chromosome 9"/>
</dbReference>
<feature type="non-terminal residue" evidence="1">
    <location>
        <position position="1"/>
    </location>
</feature>
<organism evidence="1 2">
    <name type="scientific">Arabidopsis thaliana x Arabidopsis arenosa</name>
    <dbReference type="NCBI Taxonomy" id="1240361"/>
    <lineage>
        <taxon>Eukaryota</taxon>
        <taxon>Viridiplantae</taxon>
        <taxon>Streptophyta</taxon>
        <taxon>Embryophyta</taxon>
        <taxon>Tracheophyta</taxon>
        <taxon>Spermatophyta</taxon>
        <taxon>Magnoliopsida</taxon>
        <taxon>eudicotyledons</taxon>
        <taxon>Gunneridae</taxon>
        <taxon>Pentapetalae</taxon>
        <taxon>rosids</taxon>
        <taxon>malvids</taxon>
        <taxon>Brassicales</taxon>
        <taxon>Brassicaceae</taxon>
        <taxon>Camelineae</taxon>
        <taxon>Arabidopsis</taxon>
    </lineage>
</organism>
<gene>
    <name evidence="1" type="ORF">ISN45_Aa04g028480</name>
</gene>
<evidence type="ECO:0000313" key="2">
    <source>
        <dbReference type="Proteomes" id="UP000694240"/>
    </source>
</evidence>
<name>A0A8T2ACY2_9BRAS</name>
<sequence length="64" mass="7393">GLENQITCLKYGLANTTLKCIKEIAEKEDFSCKRVDQSGLKDAAMMFPERHGWLFTQKIRLLIF</sequence>
<keyword evidence="2" id="KW-1185">Reference proteome</keyword>
<protein>
    <submittedName>
        <fullName evidence="1">Uncharacterized protein</fullName>
    </submittedName>
</protein>
<comment type="caution">
    <text evidence="1">The sequence shown here is derived from an EMBL/GenBank/DDBJ whole genome shotgun (WGS) entry which is preliminary data.</text>
</comment>
<dbReference type="EMBL" id="JAEFBK010000009">
    <property type="protein sequence ID" value="KAG7570229.1"/>
    <property type="molecule type" value="Genomic_DNA"/>
</dbReference>